<dbReference type="Proteomes" id="UP000075886">
    <property type="component" value="Unassembled WGS sequence"/>
</dbReference>
<dbReference type="EnsemblMetazoa" id="AFAF007635-RA">
    <property type="protein sequence ID" value="AFAF007635-PA"/>
    <property type="gene ID" value="AFAF007635"/>
</dbReference>
<protein>
    <submittedName>
        <fullName evidence="2">Uncharacterized protein</fullName>
    </submittedName>
</protein>
<accession>A0A182QCW7</accession>
<dbReference type="EMBL" id="AXCN02000966">
    <property type="status" value="NOT_ANNOTATED_CDS"/>
    <property type="molecule type" value="Genomic_DNA"/>
</dbReference>
<keyword evidence="3" id="KW-1185">Reference proteome</keyword>
<feature type="chain" id="PRO_5008132702" evidence="1">
    <location>
        <begin position="18"/>
        <end position="117"/>
    </location>
</feature>
<reference evidence="2" key="2">
    <citation type="submission" date="2020-05" db="UniProtKB">
        <authorList>
            <consortium name="EnsemblMetazoa"/>
        </authorList>
    </citation>
    <scope>IDENTIFICATION</scope>
    <source>
        <strain evidence="2">FAR1</strain>
    </source>
</reference>
<evidence type="ECO:0000313" key="2">
    <source>
        <dbReference type="EnsemblMetazoa" id="AFAF007635-PA"/>
    </source>
</evidence>
<reference evidence="3" key="1">
    <citation type="submission" date="2014-01" db="EMBL/GenBank/DDBJ databases">
        <title>The Genome Sequence of Anopheles farauti FAR1 (V2).</title>
        <authorList>
            <consortium name="The Broad Institute Genomics Platform"/>
            <person name="Neafsey D.E."/>
            <person name="Besansky N."/>
            <person name="Howell P."/>
            <person name="Walton C."/>
            <person name="Young S.K."/>
            <person name="Zeng Q."/>
            <person name="Gargeya S."/>
            <person name="Fitzgerald M."/>
            <person name="Haas B."/>
            <person name="Abouelleil A."/>
            <person name="Allen A.W."/>
            <person name="Alvarado L."/>
            <person name="Arachchi H.M."/>
            <person name="Berlin A.M."/>
            <person name="Chapman S.B."/>
            <person name="Gainer-Dewar J."/>
            <person name="Goldberg J."/>
            <person name="Griggs A."/>
            <person name="Gujja S."/>
            <person name="Hansen M."/>
            <person name="Howarth C."/>
            <person name="Imamovic A."/>
            <person name="Ireland A."/>
            <person name="Larimer J."/>
            <person name="McCowan C."/>
            <person name="Murphy C."/>
            <person name="Pearson M."/>
            <person name="Poon T.W."/>
            <person name="Priest M."/>
            <person name="Roberts A."/>
            <person name="Saif S."/>
            <person name="Shea T."/>
            <person name="Sisk P."/>
            <person name="Sykes S."/>
            <person name="Wortman J."/>
            <person name="Nusbaum C."/>
            <person name="Birren B."/>
        </authorList>
    </citation>
    <scope>NUCLEOTIDE SEQUENCE [LARGE SCALE GENOMIC DNA]</scope>
    <source>
        <strain evidence="3">FAR1</strain>
    </source>
</reference>
<keyword evidence="1" id="KW-0732">Signal</keyword>
<dbReference type="AlphaFoldDB" id="A0A182QCW7"/>
<name>A0A182QCW7_9DIPT</name>
<feature type="signal peptide" evidence="1">
    <location>
        <begin position="1"/>
        <end position="17"/>
    </location>
</feature>
<dbReference type="VEuPathDB" id="VectorBase:AFAF007635"/>
<organism evidence="2 3">
    <name type="scientific">Anopheles farauti</name>
    <dbReference type="NCBI Taxonomy" id="69004"/>
    <lineage>
        <taxon>Eukaryota</taxon>
        <taxon>Metazoa</taxon>
        <taxon>Ecdysozoa</taxon>
        <taxon>Arthropoda</taxon>
        <taxon>Hexapoda</taxon>
        <taxon>Insecta</taxon>
        <taxon>Pterygota</taxon>
        <taxon>Neoptera</taxon>
        <taxon>Endopterygota</taxon>
        <taxon>Diptera</taxon>
        <taxon>Nematocera</taxon>
        <taxon>Culicoidea</taxon>
        <taxon>Culicidae</taxon>
        <taxon>Anophelinae</taxon>
        <taxon>Anopheles</taxon>
    </lineage>
</organism>
<evidence type="ECO:0000256" key="1">
    <source>
        <dbReference type="SAM" id="SignalP"/>
    </source>
</evidence>
<dbReference type="STRING" id="69004.A0A182QCW7"/>
<sequence>MFKLIVVLSCLIAIGMAMPAVELTQPIAAPETQDSPAVLIVQAEDDSDDLAGAETAHHGYGGYGGGYGGGFGGYPYGGYGGGFGGGYGGGFGGFGGYGGYGHGGYGGHGHHHHHHHG</sequence>
<proteinExistence type="predicted"/>
<evidence type="ECO:0000313" key="3">
    <source>
        <dbReference type="Proteomes" id="UP000075886"/>
    </source>
</evidence>